<feature type="compositionally biased region" description="Basic and acidic residues" evidence="1">
    <location>
        <begin position="49"/>
        <end position="63"/>
    </location>
</feature>
<name>A0ABD2B525_VESMC</name>
<feature type="non-terminal residue" evidence="2">
    <location>
        <position position="74"/>
    </location>
</feature>
<dbReference type="AlphaFoldDB" id="A0ABD2B525"/>
<gene>
    <name evidence="2" type="ORF">V1477_017105</name>
</gene>
<dbReference type="EMBL" id="JAYRBN010000100">
    <property type="protein sequence ID" value="KAL2727829.1"/>
    <property type="molecule type" value="Genomic_DNA"/>
</dbReference>
<dbReference type="GO" id="GO:0003677">
    <property type="term" value="F:DNA binding"/>
    <property type="evidence" value="ECO:0007669"/>
    <property type="project" value="UniProtKB-KW"/>
</dbReference>
<protein>
    <submittedName>
        <fullName evidence="2">Homeobox protein extradenticle isoform X1</fullName>
    </submittedName>
</protein>
<keyword evidence="3" id="KW-1185">Reference proteome</keyword>
<comment type="caution">
    <text evidence="2">The sequence shown here is derived from an EMBL/GenBank/DDBJ whole genome shotgun (WGS) entry which is preliminary data.</text>
</comment>
<reference evidence="2 3" key="1">
    <citation type="journal article" date="2024" name="Ann. Entomol. Soc. Am.">
        <title>Genomic analyses of the southern and eastern yellowjacket wasps (Hymenoptera: Vespidae) reveal evolutionary signatures of social life.</title>
        <authorList>
            <person name="Catto M.A."/>
            <person name="Caine P.B."/>
            <person name="Orr S.E."/>
            <person name="Hunt B.G."/>
            <person name="Goodisman M.A.D."/>
        </authorList>
    </citation>
    <scope>NUCLEOTIDE SEQUENCE [LARGE SCALE GENOMIC DNA]</scope>
    <source>
        <strain evidence="2">232</strain>
        <tissue evidence="2">Head and thorax</tissue>
    </source>
</reference>
<sequence>MISLRKKEIQDSESFAATSLYGKALAGGPGATGWMQQREAVPEFPPLHDSADSDSDRENEKRPRNNFIQYPQFK</sequence>
<evidence type="ECO:0000313" key="2">
    <source>
        <dbReference type="EMBL" id="KAL2727829.1"/>
    </source>
</evidence>
<accession>A0ABD2B525</accession>
<proteinExistence type="predicted"/>
<feature type="region of interest" description="Disordered" evidence="1">
    <location>
        <begin position="26"/>
        <end position="74"/>
    </location>
</feature>
<dbReference type="Proteomes" id="UP001607303">
    <property type="component" value="Unassembled WGS sequence"/>
</dbReference>
<keyword evidence="2" id="KW-0371">Homeobox</keyword>
<keyword evidence="2" id="KW-0238">DNA-binding</keyword>
<evidence type="ECO:0000256" key="1">
    <source>
        <dbReference type="SAM" id="MobiDB-lite"/>
    </source>
</evidence>
<organism evidence="2 3">
    <name type="scientific">Vespula maculifrons</name>
    <name type="common">Eastern yellow jacket</name>
    <name type="synonym">Wasp</name>
    <dbReference type="NCBI Taxonomy" id="7453"/>
    <lineage>
        <taxon>Eukaryota</taxon>
        <taxon>Metazoa</taxon>
        <taxon>Ecdysozoa</taxon>
        <taxon>Arthropoda</taxon>
        <taxon>Hexapoda</taxon>
        <taxon>Insecta</taxon>
        <taxon>Pterygota</taxon>
        <taxon>Neoptera</taxon>
        <taxon>Endopterygota</taxon>
        <taxon>Hymenoptera</taxon>
        <taxon>Apocrita</taxon>
        <taxon>Aculeata</taxon>
        <taxon>Vespoidea</taxon>
        <taxon>Vespidae</taxon>
        <taxon>Vespinae</taxon>
        <taxon>Vespula</taxon>
    </lineage>
</organism>
<evidence type="ECO:0000313" key="3">
    <source>
        <dbReference type="Proteomes" id="UP001607303"/>
    </source>
</evidence>